<name>A0ABT3HAF6_9HYPH</name>
<proteinExistence type="predicted"/>
<evidence type="ECO:0000313" key="2">
    <source>
        <dbReference type="Proteomes" id="UP001209755"/>
    </source>
</evidence>
<dbReference type="Proteomes" id="UP001209755">
    <property type="component" value="Unassembled WGS sequence"/>
</dbReference>
<reference evidence="2" key="1">
    <citation type="submission" date="2023-07" db="EMBL/GenBank/DDBJ databases">
        <title>Genome sequencing of Purple Non-Sulfur Bacteria from various extreme environments.</title>
        <authorList>
            <person name="Mayer M."/>
        </authorList>
    </citation>
    <scope>NUCLEOTIDE SEQUENCE [LARGE SCALE GENOMIC DNA]</scope>
    <source>
        <strain evidence="2">DSM 17935</strain>
    </source>
</reference>
<protein>
    <submittedName>
        <fullName evidence="1">Uncharacterized protein</fullName>
    </submittedName>
</protein>
<evidence type="ECO:0000313" key="1">
    <source>
        <dbReference type="EMBL" id="MCW2307373.1"/>
    </source>
</evidence>
<dbReference type="EMBL" id="JAOQNS010000004">
    <property type="protein sequence ID" value="MCW2307373.1"/>
    <property type="molecule type" value="Genomic_DNA"/>
</dbReference>
<sequence>MAKFVVLGLRGENGYWLVDFANGTVAPLPDLDSPPFDYSDAARANGAVLTAGIDLGVQVVTEGEAFSGQFDISEAFSGQFDS</sequence>
<gene>
    <name evidence="1" type="ORF">M2319_001704</name>
</gene>
<dbReference type="RefSeq" id="WP_264601030.1">
    <property type="nucleotide sequence ID" value="NZ_JAOQNS010000004.1"/>
</dbReference>
<comment type="caution">
    <text evidence="1">The sequence shown here is derived from an EMBL/GenBank/DDBJ whole genome shotgun (WGS) entry which is preliminary data.</text>
</comment>
<accession>A0ABT3HAF6</accession>
<organism evidence="1 2">
    <name type="scientific">Rhodobium gokarnense</name>
    <dbReference type="NCBI Taxonomy" id="364296"/>
    <lineage>
        <taxon>Bacteria</taxon>
        <taxon>Pseudomonadati</taxon>
        <taxon>Pseudomonadota</taxon>
        <taxon>Alphaproteobacteria</taxon>
        <taxon>Hyphomicrobiales</taxon>
        <taxon>Rhodobiaceae</taxon>
        <taxon>Rhodobium</taxon>
    </lineage>
</organism>
<keyword evidence="2" id="KW-1185">Reference proteome</keyword>